<evidence type="ECO:0008006" key="4">
    <source>
        <dbReference type="Google" id="ProtNLM"/>
    </source>
</evidence>
<reference evidence="2 3" key="1">
    <citation type="submission" date="2018-06" db="EMBL/GenBank/DDBJ databases">
        <title>Comparative genomics reveals the genomic features of Rhizophagus irregularis, R. cerebriforme, R. diaphanum and Gigaspora rosea, and their symbiotic lifestyle signature.</title>
        <authorList>
            <person name="Morin E."/>
            <person name="San Clemente H."/>
            <person name="Chen E.C.H."/>
            <person name="De La Providencia I."/>
            <person name="Hainaut M."/>
            <person name="Kuo A."/>
            <person name="Kohler A."/>
            <person name="Murat C."/>
            <person name="Tang N."/>
            <person name="Roy S."/>
            <person name="Loubradou J."/>
            <person name="Henrissat B."/>
            <person name="Grigoriev I.V."/>
            <person name="Corradi N."/>
            <person name="Roux C."/>
            <person name="Martin F.M."/>
        </authorList>
    </citation>
    <scope>NUCLEOTIDE SEQUENCE [LARGE SCALE GENOMIC DNA]</scope>
    <source>
        <strain evidence="2 3">DAOM 194757</strain>
    </source>
</reference>
<dbReference type="Gene3D" id="2.40.10.10">
    <property type="entry name" value="Trypsin-like serine proteases"/>
    <property type="match status" value="2"/>
</dbReference>
<dbReference type="OrthoDB" id="10037376at2759"/>
<feature type="signal peptide" evidence="1">
    <location>
        <begin position="1"/>
        <end position="21"/>
    </location>
</feature>
<gene>
    <name evidence="2" type="ORF">C2G38_2241238</name>
</gene>
<sequence length="273" mass="29914">MNKEYISYILIVLMIIENAFTQPIISENAIDYWTPEKMLNAKPLHLPGIKNKTINNSEKANLFASEDENENPLLAVGLFFFTLGGGDYACTASVINTQDGNTGMTAKHCLYSNGAHSVNMIFCPGYNKGNTSYLGKISVTDARWADGGDYGVIKFDYDGGLQYKTGSFGWGLTPSYPVRIATFGYPVDGDVDCTQDGDTLCIWRGDADQQNHANISVPLVLGHGSSGGPWVMANDPSNPKNLGHVIGITAFIEKSHTYSYILNFTLIRELITW</sequence>
<proteinExistence type="predicted"/>
<evidence type="ECO:0000256" key="1">
    <source>
        <dbReference type="SAM" id="SignalP"/>
    </source>
</evidence>
<dbReference type="Proteomes" id="UP000266673">
    <property type="component" value="Unassembled WGS sequence"/>
</dbReference>
<comment type="caution">
    <text evidence="2">The sequence shown here is derived from an EMBL/GenBank/DDBJ whole genome shotgun (WGS) entry which is preliminary data.</text>
</comment>
<keyword evidence="3" id="KW-1185">Reference proteome</keyword>
<keyword evidence="1" id="KW-0732">Signal</keyword>
<organism evidence="2 3">
    <name type="scientific">Gigaspora rosea</name>
    <dbReference type="NCBI Taxonomy" id="44941"/>
    <lineage>
        <taxon>Eukaryota</taxon>
        <taxon>Fungi</taxon>
        <taxon>Fungi incertae sedis</taxon>
        <taxon>Mucoromycota</taxon>
        <taxon>Glomeromycotina</taxon>
        <taxon>Glomeromycetes</taxon>
        <taxon>Diversisporales</taxon>
        <taxon>Gigasporaceae</taxon>
        <taxon>Gigaspora</taxon>
    </lineage>
</organism>
<evidence type="ECO:0000313" key="3">
    <source>
        <dbReference type="Proteomes" id="UP000266673"/>
    </source>
</evidence>
<feature type="chain" id="PRO_5017420079" description="Peptidase S1 domain-containing protein" evidence="1">
    <location>
        <begin position="22"/>
        <end position="273"/>
    </location>
</feature>
<dbReference type="EMBL" id="QKWP01000164">
    <property type="protein sequence ID" value="RIB25742.1"/>
    <property type="molecule type" value="Genomic_DNA"/>
</dbReference>
<name>A0A397VVH4_9GLOM</name>
<protein>
    <recommendedName>
        <fullName evidence="4">Peptidase S1 domain-containing protein</fullName>
    </recommendedName>
</protein>
<dbReference type="SUPFAM" id="SSF50494">
    <property type="entry name" value="Trypsin-like serine proteases"/>
    <property type="match status" value="1"/>
</dbReference>
<evidence type="ECO:0000313" key="2">
    <source>
        <dbReference type="EMBL" id="RIB25742.1"/>
    </source>
</evidence>
<dbReference type="InterPro" id="IPR009003">
    <property type="entry name" value="Peptidase_S1_PA"/>
</dbReference>
<dbReference type="InterPro" id="IPR043504">
    <property type="entry name" value="Peptidase_S1_PA_chymotrypsin"/>
</dbReference>
<accession>A0A397VVH4</accession>
<dbReference type="AlphaFoldDB" id="A0A397VVH4"/>